<dbReference type="SMART" id="SM00347">
    <property type="entry name" value="HTH_MARR"/>
    <property type="match status" value="1"/>
</dbReference>
<dbReference type="EMBL" id="JADOBI010000007">
    <property type="protein sequence ID" value="MBF7981040.1"/>
    <property type="molecule type" value="Genomic_DNA"/>
</dbReference>
<evidence type="ECO:0000256" key="3">
    <source>
        <dbReference type="ARBA" id="ARBA00023163"/>
    </source>
</evidence>
<dbReference type="InterPro" id="IPR036390">
    <property type="entry name" value="WH_DNA-bd_sf"/>
</dbReference>
<organism evidence="5 6">
    <name type="scientific">Rahnella laticis</name>
    <dbReference type="NCBI Taxonomy" id="2787622"/>
    <lineage>
        <taxon>Bacteria</taxon>
        <taxon>Pseudomonadati</taxon>
        <taxon>Pseudomonadota</taxon>
        <taxon>Gammaproteobacteria</taxon>
        <taxon>Enterobacterales</taxon>
        <taxon>Yersiniaceae</taxon>
        <taxon>Rahnella</taxon>
    </lineage>
</organism>
<dbReference type="PANTHER" id="PTHR33164:SF64">
    <property type="entry name" value="TRANSCRIPTIONAL REGULATOR SLYA"/>
    <property type="match status" value="1"/>
</dbReference>
<sequence>MTTLRRRPEASIPRLRFLPETIHIGRQLRTYCDARFKTIGLTLARGQVLLHLEAAQGRLPQGELTALLEVEHPTAIRLFDSLTELGLLERCPGDSDRRSKDIKLTNAGIELANQVRSMTDDILIRVMEGIPDKDIDVARDVLASITANIAAL</sequence>
<accession>A0ABS0E7G6</accession>
<evidence type="ECO:0000256" key="1">
    <source>
        <dbReference type="ARBA" id="ARBA00023015"/>
    </source>
</evidence>
<feature type="domain" description="HTH marR-type" evidence="4">
    <location>
        <begin position="14"/>
        <end position="147"/>
    </location>
</feature>
<dbReference type="RefSeq" id="WP_195815116.1">
    <property type="nucleotide sequence ID" value="NZ_JADOBI010000007.1"/>
</dbReference>
<reference evidence="5 6" key="1">
    <citation type="submission" date="2020-11" db="EMBL/GenBank/DDBJ databases">
        <title>Taxonomic investigation of Rahnella strains.</title>
        <authorList>
            <person name="Lee S.D."/>
        </authorList>
    </citation>
    <scope>NUCLEOTIDE SEQUENCE [LARGE SCALE GENOMIC DNA]</scope>
    <source>
        <strain evidence="5 6">SAP-17</strain>
    </source>
</reference>
<dbReference type="PRINTS" id="PR00598">
    <property type="entry name" value="HTHMARR"/>
</dbReference>
<evidence type="ECO:0000313" key="6">
    <source>
        <dbReference type="Proteomes" id="UP000636811"/>
    </source>
</evidence>
<proteinExistence type="predicted"/>
<protein>
    <submittedName>
        <fullName evidence="5">MarR family transcriptional regulator</fullName>
    </submittedName>
</protein>
<dbReference type="PROSITE" id="PS50995">
    <property type="entry name" value="HTH_MARR_2"/>
    <property type="match status" value="1"/>
</dbReference>
<dbReference type="SUPFAM" id="SSF46785">
    <property type="entry name" value="Winged helix' DNA-binding domain"/>
    <property type="match status" value="1"/>
</dbReference>
<evidence type="ECO:0000259" key="4">
    <source>
        <dbReference type="PROSITE" id="PS50995"/>
    </source>
</evidence>
<dbReference type="Pfam" id="PF12802">
    <property type="entry name" value="MarR_2"/>
    <property type="match status" value="1"/>
</dbReference>
<dbReference type="InterPro" id="IPR036388">
    <property type="entry name" value="WH-like_DNA-bd_sf"/>
</dbReference>
<dbReference type="Gene3D" id="1.10.10.10">
    <property type="entry name" value="Winged helix-like DNA-binding domain superfamily/Winged helix DNA-binding domain"/>
    <property type="match status" value="1"/>
</dbReference>
<dbReference type="Proteomes" id="UP000636811">
    <property type="component" value="Unassembled WGS sequence"/>
</dbReference>
<keyword evidence="1" id="KW-0805">Transcription regulation</keyword>
<gene>
    <name evidence="5" type="ORF">IV433_16610</name>
</gene>
<keyword evidence="3" id="KW-0804">Transcription</keyword>
<evidence type="ECO:0000313" key="5">
    <source>
        <dbReference type="EMBL" id="MBF7981040.1"/>
    </source>
</evidence>
<dbReference type="PANTHER" id="PTHR33164">
    <property type="entry name" value="TRANSCRIPTIONAL REGULATOR, MARR FAMILY"/>
    <property type="match status" value="1"/>
</dbReference>
<name>A0ABS0E7G6_9GAMM</name>
<keyword evidence="6" id="KW-1185">Reference proteome</keyword>
<keyword evidence="2" id="KW-0238">DNA-binding</keyword>
<evidence type="ECO:0000256" key="2">
    <source>
        <dbReference type="ARBA" id="ARBA00023125"/>
    </source>
</evidence>
<dbReference type="InterPro" id="IPR000835">
    <property type="entry name" value="HTH_MarR-typ"/>
</dbReference>
<comment type="caution">
    <text evidence="5">The sequence shown here is derived from an EMBL/GenBank/DDBJ whole genome shotgun (WGS) entry which is preliminary data.</text>
</comment>
<dbReference type="InterPro" id="IPR039422">
    <property type="entry name" value="MarR/SlyA-like"/>
</dbReference>